<dbReference type="SUPFAM" id="SSF57997">
    <property type="entry name" value="Tropomyosin"/>
    <property type="match status" value="1"/>
</dbReference>
<dbReference type="AlphaFoldDB" id="A0A0C9SVY7"/>
<feature type="compositionally biased region" description="Basic and acidic residues" evidence="2">
    <location>
        <begin position="112"/>
        <end position="122"/>
    </location>
</feature>
<evidence type="ECO:0000313" key="3">
    <source>
        <dbReference type="EMBL" id="KII83345.1"/>
    </source>
</evidence>
<feature type="coiled-coil region" evidence="1">
    <location>
        <begin position="181"/>
        <end position="257"/>
    </location>
</feature>
<feature type="coiled-coil region" evidence="1">
    <location>
        <begin position="293"/>
        <end position="355"/>
    </location>
</feature>
<accession>A0A0C9SVY7</accession>
<organism evidence="3 4">
    <name type="scientific">Plicaturopsis crispa FD-325 SS-3</name>
    <dbReference type="NCBI Taxonomy" id="944288"/>
    <lineage>
        <taxon>Eukaryota</taxon>
        <taxon>Fungi</taxon>
        <taxon>Dikarya</taxon>
        <taxon>Basidiomycota</taxon>
        <taxon>Agaricomycotina</taxon>
        <taxon>Agaricomycetes</taxon>
        <taxon>Agaricomycetidae</taxon>
        <taxon>Amylocorticiales</taxon>
        <taxon>Amylocorticiaceae</taxon>
        <taxon>Plicatura</taxon>
        <taxon>Plicaturopsis crispa</taxon>
    </lineage>
</organism>
<dbReference type="Gene3D" id="1.10.287.2610">
    <property type="match status" value="1"/>
</dbReference>
<dbReference type="Proteomes" id="UP000053263">
    <property type="component" value="Unassembled WGS sequence"/>
</dbReference>
<protein>
    <submittedName>
        <fullName evidence="3">Uncharacterized protein</fullName>
    </submittedName>
</protein>
<feature type="compositionally biased region" description="Basic and acidic residues" evidence="2">
    <location>
        <begin position="132"/>
        <end position="149"/>
    </location>
</feature>
<reference evidence="3 4" key="1">
    <citation type="submission" date="2014-06" db="EMBL/GenBank/DDBJ databases">
        <title>Evolutionary Origins and Diversification of the Mycorrhizal Mutualists.</title>
        <authorList>
            <consortium name="DOE Joint Genome Institute"/>
            <consortium name="Mycorrhizal Genomics Consortium"/>
            <person name="Kohler A."/>
            <person name="Kuo A."/>
            <person name="Nagy L.G."/>
            <person name="Floudas D."/>
            <person name="Copeland A."/>
            <person name="Barry K.W."/>
            <person name="Cichocki N."/>
            <person name="Veneault-Fourrey C."/>
            <person name="LaButti K."/>
            <person name="Lindquist E.A."/>
            <person name="Lipzen A."/>
            <person name="Lundell T."/>
            <person name="Morin E."/>
            <person name="Murat C."/>
            <person name="Riley R."/>
            <person name="Ohm R."/>
            <person name="Sun H."/>
            <person name="Tunlid A."/>
            <person name="Henrissat B."/>
            <person name="Grigoriev I.V."/>
            <person name="Hibbett D.S."/>
            <person name="Martin F."/>
        </authorList>
    </citation>
    <scope>NUCLEOTIDE SEQUENCE [LARGE SCALE GENOMIC DNA]</scope>
    <source>
        <strain evidence="3 4">FD-325 SS-3</strain>
    </source>
</reference>
<keyword evidence="4" id="KW-1185">Reference proteome</keyword>
<dbReference type="HOGENOM" id="CLU_752517_0_0_1"/>
<name>A0A0C9SVY7_PLICR</name>
<dbReference type="EMBL" id="KN832578">
    <property type="protein sequence ID" value="KII83345.1"/>
    <property type="molecule type" value="Genomic_DNA"/>
</dbReference>
<keyword evidence="1" id="KW-0175">Coiled coil</keyword>
<gene>
    <name evidence="3" type="ORF">PLICRDRAFT_58421</name>
</gene>
<evidence type="ECO:0000256" key="2">
    <source>
        <dbReference type="SAM" id="MobiDB-lite"/>
    </source>
</evidence>
<sequence length="368" mass="41686">MPRKRMRTRAPSSASEVKFDKSLVEEIDTSAMSRFRRLENDNQRLVDALGESEEQVGKYRDKSKHLAQRVKTLTDAQDTSQRLLDEEREQLADHRDRIDSLVTENQRLSEVNRDLVNERDRLAGGSGGSKPESLDCKPRSPTKVEKQGVEDSVDVELPSLDSGPSLPEPIQKAFEYFNEYMDGASKMRSEAQRNVAEMKQRLEEAEAKLHAKYEEVSRVNAEMELTRRALTDATLRLAEREETLVKAMERSQKADEEIATVKASLSRTEDGLENANQTIAIVTQEATKSHQQLDTINSMLTAAEQERAELGQRLVSTEGNLFDARQECQSLVSKLDEEREGRGRAERRITELQSAIRELPNTLQALLS</sequence>
<proteinExistence type="predicted"/>
<evidence type="ECO:0000313" key="4">
    <source>
        <dbReference type="Proteomes" id="UP000053263"/>
    </source>
</evidence>
<evidence type="ECO:0000256" key="1">
    <source>
        <dbReference type="SAM" id="Coils"/>
    </source>
</evidence>
<feature type="region of interest" description="Disordered" evidence="2">
    <location>
        <begin position="112"/>
        <end position="167"/>
    </location>
</feature>